<dbReference type="GO" id="GO:0046872">
    <property type="term" value="F:metal ion binding"/>
    <property type="evidence" value="ECO:0007669"/>
    <property type="project" value="UniProtKB-KW"/>
</dbReference>
<evidence type="ECO:0000256" key="3">
    <source>
        <dbReference type="ARBA" id="ARBA00022475"/>
    </source>
</evidence>
<evidence type="ECO:0000256" key="6">
    <source>
        <dbReference type="ARBA" id="ARBA00023136"/>
    </source>
</evidence>
<keyword evidence="10" id="KW-1185">Reference proteome</keyword>
<keyword evidence="5 8" id="KW-1133">Transmembrane helix</keyword>
<feature type="binding site" evidence="7">
    <location>
        <position position="182"/>
    </location>
    <ligand>
        <name>Zn(2+)</name>
        <dbReference type="ChEBI" id="CHEBI:29105"/>
    </ligand>
</feature>
<feature type="transmembrane region" description="Helical" evidence="8">
    <location>
        <begin position="183"/>
        <end position="203"/>
    </location>
</feature>
<evidence type="ECO:0000313" key="10">
    <source>
        <dbReference type="Proteomes" id="UP000232638"/>
    </source>
</evidence>
<feature type="binding site" evidence="7">
    <location>
        <position position="60"/>
    </location>
    <ligand>
        <name>Zn(2+)</name>
        <dbReference type="ChEBI" id="CHEBI:29105"/>
    </ligand>
</feature>
<feature type="transmembrane region" description="Helical" evidence="8">
    <location>
        <begin position="71"/>
        <end position="94"/>
    </location>
</feature>
<gene>
    <name evidence="9" type="ORF">THSYN_30875</name>
</gene>
<dbReference type="KEGG" id="tsy:THSYN_30875"/>
<keyword evidence="9" id="KW-0614">Plasmid</keyword>
<accession>A0A2K8UI97</accession>
<evidence type="ECO:0000256" key="1">
    <source>
        <dbReference type="ARBA" id="ARBA00004651"/>
    </source>
</evidence>
<feature type="transmembrane region" description="Helical" evidence="8">
    <location>
        <begin position="126"/>
        <end position="143"/>
    </location>
</feature>
<comment type="similarity">
    <text evidence="2">Belongs to the UPF0073 (Hly-III) family.</text>
</comment>
<proteinExistence type="inferred from homology"/>
<geneLocation type="plasmid" evidence="10">
    <name>pts417</name>
</geneLocation>
<keyword evidence="6 8" id="KW-0472">Membrane</keyword>
<evidence type="ECO:0000256" key="2">
    <source>
        <dbReference type="ARBA" id="ARBA00008488"/>
    </source>
</evidence>
<dbReference type="RefSeq" id="WP_100922940.1">
    <property type="nucleotide sequence ID" value="NZ_CP020371.1"/>
</dbReference>
<evidence type="ECO:0000256" key="7">
    <source>
        <dbReference type="PIRSR" id="PIRSR604254-1"/>
    </source>
</evidence>
<organism evidence="9 10">
    <name type="scientific">Candidatus Thiodictyon syntrophicum</name>
    <dbReference type="NCBI Taxonomy" id="1166950"/>
    <lineage>
        <taxon>Bacteria</taxon>
        <taxon>Pseudomonadati</taxon>
        <taxon>Pseudomonadota</taxon>
        <taxon>Gammaproteobacteria</taxon>
        <taxon>Chromatiales</taxon>
        <taxon>Chromatiaceae</taxon>
        <taxon>Thiodictyon</taxon>
    </lineage>
</organism>
<dbReference type="PANTHER" id="PTHR20855:SF3">
    <property type="entry name" value="LD03007P"/>
    <property type="match status" value="1"/>
</dbReference>
<evidence type="ECO:0000256" key="5">
    <source>
        <dbReference type="ARBA" id="ARBA00022989"/>
    </source>
</evidence>
<dbReference type="NCBIfam" id="TIGR01065">
    <property type="entry name" value="hlyIII"/>
    <property type="match status" value="1"/>
</dbReference>
<keyword evidence="7" id="KW-0479">Metal-binding</keyword>
<keyword evidence="7" id="KW-0862">Zinc</keyword>
<dbReference type="EMBL" id="CP020371">
    <property type="protein sequence ID" value="AUB85306.1"/>
    <property type="molecule type" value="Genomic_DNA"/>
</dbReference>
<dbReference type="InterPro" id="IPR004254">
    <property type="entry name" value="AdipoR/HlyIII-related"/>
</dbReference>
<feature type="transmembrane region" description="Helical" evidence="8">
    <location>
        <begin position="39"/>
        <end position="59"/>
    </location>
</feature>
<dbReference type="GO" id="GO:0140911">
    <property type="term" value="F:pore-forming activity"/>
    <property type="evidence" value="ECO:0007669"/>
    <property type="project" value="InterPro"/>
</dbReference>
<dbReference type="Pfam" id="PF03006">
    <property type="entry name" value="HlyIII"/>
    <property type="match status" value="1"/>
</dbReference>
<dbReference type="GO" id="GO:0005886">
    <property type="term" value="C:plasma membrane"/>
    <property type="evidence" value="ECO:0007669"/>
    <property type="project" value="UniProtKB-SubCell"/>
</dbReference>
<keyword evidence="3" id="KW-1003">Cell membrane</keyword>
<name>A0A2K8UI97_9GAMM</name>
<dbReference type="InterPro" id="IPR005744">
    <property type="entry name" value="Hy-lIII"/>
</dbReference>
<evidence type="ECO:0000256" key="8">
    <source>
        <dbReference type="SAM" id="Phobius"/>
    </source>
</evidence>
<evidence type="ECO:0000313" key="9">
    <source>
        <dbReference type="EMBL" id="AUB85306.1"/>
    </source>
</evidence>
<feature type="binding site" evidence="7">
    <location>
        <position position="186"/>
    </location>
    <ligand>
        <name>Zn(2+)</name>
        <dbReference type="ChEBI" id="CHEBI:29105"/>
    </ligand>
</feature>
<feature type="transmembrane region" description="Helical" evidence="8">
    <location>
        <begin position="155"/>
        <end position="174"/>
    </location>
</feature>
<keyword evidence="4 8" id="KW-0812">Transmembrane</keyword>
<dbReference type="OrthoDB" id="9813689at2"/>
<dbReference type="AlphaFoldDB" id="A0A2K8UI97"/>
<reference evidence="9 10" key="1">
    <citation type="submission" date="2017-03" db="EMBL/GenBank/DDBJ databases">
        <title>Complete genome sequence of Candidatus 'Thiodictyon syntrophicum' sp. nov. strain Cad16T, a photolithoautotroph purple sulfur bacterium isolated from an alpine meromictic lake.</title>
        <authorList>
            <person name="Luedin S.M."/>
            <person name="Pothier J.F."/>
            <person name="Danza F."/>
            <person name="Storelli N."/>
            <person name="Wittwer M."/>
            <person name="Tonolla M."/>
        </authorList>
    </citation>
    <scope>NUCLEOTIDE SEQUENCE [LARGE SCALE GENOMIC DNA]</scope>
    <source>
        <strain evidence="9 10">Cad16T</strain>
        <plasmid evidence="10">Plasmid pts417</plasmid>
    </source>
</reference>
<dbReference type="Proteomes" id="UP000232638">
    <property type="component" value="Plasmid pTs417"/>
</dbReference>
<comment type="subcellular location">
    <subcellularLocation>
        <location evidence="1">Cell membrane</location>
        <topology evidence="1">Multi-pass membrane protein</topology>
    </subcellularLocation>
</comment>
<dbReference type="PANTHER" id="PTHR20855">
    <property type="entry name" value="ADIPOR/PROGESTIN RECEPTOR-RELATED"/>
    <property type="match status" value="1"/>
</dbReference>
<protein>
    <submittedName>
        <fullName evidence="9">Hemolysin III</fullName>
    </submittedName>
</protein>
<feature type="transmembrane region" description="Helical" evidence="8">
    <location>
        <begin position="12"/>
        <end position="33"/>
    </location>
</feature>
<sequence length="204" mass="22101">MYPGERFNSITHLVGAVLALIGVTVMVTLAGVAGGTLRILSFTVYGVTLFLLYLSSTLYHSLRGRAKALFLILDHHAIYLLIAGTYTPFTLIALKGSTGIWLFGAVWGLALVGMVTDTLRGGGGGLLSVCIYLLMGWLILFALDDLIAALPPAGFAWLVAGGLFYTVGVTFYVLDNRWPWCHGIWHLFVLAGSVSHYFAILLYL</sequence>
<feature type="transmembrane region" description="Helical" evidence="8">
    <location>
        <begin position="100"/>
        <end position="119"/>
    </location>
</feature>
<evidence type="ECO:0000256" key="4">
    <source>
        <dbReference type="ARBA" id="ARBA00022692"/>
    </source>
</evidence>